<sequence>MEDMFGVGSLAFVISTNNLFIKSLKGWISIPTESKSGLLGKLTTDSNEIASGPTVIELTKKQITEPTDVDKKLIKETLIVPQPGIMAKRPYLMLIALNEPYSGRMGGLAKIDKMCSTQAKAAGYFGLKFHTLISDNYNDIANMIPFRSRKKPVANTRGEQIFARAEDIYKSDNYTAFNPNIPIYSFDQKDVRQDPSWPVKKFWHGSHANGKLHSTKMNCRNWRSEQPFHKATASSILTYTPALNELDVRCDQKLIVLCLQVR</sequence>
<dbReference type="AlphaFoldDB" id="A0A7M5WM51"/>
<dbReference type="SUPFAM" id="SSF56436">
    <property type="entry name" value="C-type lectin-like"/>
    <property type="match status" value="1"/>
</dbReference>
<evidence type="ECO:0000313" key="3">
    <source>
        <dbReference type="Proteomes" id="UP000594262"/>
    </source>
</evidence>
<dbReference type="InterPro" id="IPR016186">
    <property type="entry name" value="C-type_lectin-like/link_sf"/>
</dbReference>
<accession>A0A7M5WM51</accession>
<dbReference type="GeneID" id="136805011"/>
<dbReference type="RefSeq" id="XP_066917641.1">
    <property type="nucleotide sequence ID" value="XM_067061540.1"/>
</dbReference>
<keyword evidence="3" id="KW-1185">Reference proteome</keyword>
<dbReference type="EnsemblMetazoa" id="CLYHEMT010808.3">
    <property type="protein sequence ID" value="CLYHEMP010808.3"/>
    <property type="gene ID" value="CLYHEMG010808"/>
</dbReference>
<dbReference type="Pfam" id="PF06482">
    <property type="entry name" value="Endostatin"/>
    <property type="match status" value="1"/>
</dbReference>
<dbReference type="Gene3D" id="3.10.100.10">
    <property type="entry name" value="Mannose-Binding Protein A, subunit A"/>
    <property type="match status" value="1"/>
</dbReference>
<dbReference type="InterPro" id="IPR010515">
    <property type="entry name" value="Collagenase_NC10/endostatin"/>
</dbReference>
<reference evidence="2" key="1">
    <citation type="submission" date="2021-01" db="UniProtKB">
        <authorList>
            <consortium name="EnsemblMetazoa"/>
        </authorList>
    </citation>
    <scope>IDENTIFICATION</scope>
</reference>
<proteinExistence type="predicted"/>
<evidence type="ECO:0000259" key="1">
    <source>
        <dbReference type="Pfam" id="PF06482"/>
    </source>
</evidence>
<feature type="domain" description="Collagenase NC10/endostatin" evidence="1">
    <location>
        <begin position="92"/>
        <end position="259"/>
    </location>
</feature>
<dbReference type="Proteomes" id="UP000594262">
    <property type="component" value="Unplaced"/>
</dbReference>
<dbReference type="InterPro" id="IPR016187">
    <property type="entry name" value="CTDL_fold"/>
</dbReference>
<evidence type="ECO:0000313" key="2">
    <source>
        <dbReference type="EnsemblMetazoa" id="CLYHEMP010808.3"/>
    </source>
</evidence>
<organism evidence="2 3">
    <name type="scientific">Clytia hemisphaerica</name>
    <dbReference type="NCBI Taxonomy" id="252671"/>
    <lineage>
        <taxon>Eukaryota</taxon>
        <taxon>Metazoa</taxon>
        <taxon>Cnidaria</taxon>
        <taxon>Hydrozoa</taxon>
        <taxon>Hydroidolina</taxon>
        <taxon>Leptothecata</taxon>
        <taxon>Obeliida</taxon>
        <taxon>Clytiidae</taxon>
        <taxon>Clytia</taxon>
    </lineage>
</organism>
<name>A0A7M5WM51_9CNID</name>
<protein>
    <recommendedName>
        <fullName evidence="1">Collagenase NC10/endostatin domain-containing protein</fullName>
    </recommendedName>
</protein>
<dbReference type="OrthoDB" id="10060752at2759"/>